<reference evidence="1 2" key="1">
    <citation type="submission" date="2020-08" db="EMBL/GenBank/DDBJ databases">
        <title>Genomic Encyclopedia of Type Strains, Phase IV (KMG-IV): sequencing the most valuable type-strain genomes for metagenomic binning, comparative biology and taxonomic classification.</title>
        <authorList>
            <person name="Goeker M."/>
        </authorList>
    </citation>
    <scope>NUCLEOTIDE SEQUENCE [LARGE SCALE GENOMIC DNA]</scope>
    <source>
        <strain evidence="1 2">DSM 27471</strain>
    </source>
</reference>
<dbReference type="EMBL" id="JACHYB010000001">
    <property type="protein sequence ID" value="MBB3186905.1"/>
    <property type="molecule type" value="Genomic_DNA"/>
</dbReference>
<gene>
    <name evidence="1" type="ORF">FHX64_001068</name>
</gene>
<proteinExistence type="predicted"/>
<dbReference type="AlphaFoldDB" id="A0A7W5H1P7"/>
<dbReference type="Proteomes" id="UP000544222">
    <property type="component" value="Unassembled WGS sequence"/>
</dbReference>
<evidence type="ECO:0000313" key="2">
    <source>
        <dbReference type="Proteomes" id="UP000544222"/>
    </source>
</evidence>
<name>A0A7W5H1P7_9PORP</name>
<organism evidence="1 2">
    <name type="scientific">Microbacter margulisiae</name>
    <dbReference type="NCBI Taxonomy" id="1350067"/>
    <lineage>
        <taxon>Bacteria</taxon>
        <taxon>Pseudomonadati</taxon>
        <taxon>Bacteroidota</taxon>
        <taxon>Bacteroidia</taxon>
        <taxon>Bacteroidales</taxon>
        <taxon>Porphyromonadaceae</taxon>
        <taxon>Microbacter</taxon>
    </lineage>
</organism>
<evidence type="ECO:0000313" key="1">
    <source>
        <dbReference type="EMBL" id="MBB3186905.1"/>
    </source>
</evidence>
<sequence length="345" mass="40005">MVRNSFLVAAALLFMGFPMLAFGQKFAYEVDFNHFLDNREYTSNYEMSQTMLGARLNAMAGASLDTTQGFMGGVNYLYEYGDRINGNTPTVDLFYYYQTPKFSFIVGSFPRRGLLHYPLALLTDTLDNYRPNIQGAYLEKRWKWGYENFWIDWTSRQRPNVRETFLAGLSGELRYNLLFLDHYFYMYHDALYGDYVPGETIRDNGAYGMLLGINLAPLTHWNTLSFRVGSLGSYNRERPFVGAAGAIDFHFGFFSQLHAYYRKFGIDASYYKGQSLNAVYGDHMYLSGNYGRIDFAYLPINNRFITTRVAVCLHDVDKKWQNSEMLTLIFHVGQSFKSYHNWPTP</sequence>
<dbReference type="RefSeq" id="WP_183412741.1">
    <property type="nucleotide sequence ID" value="NZ_JACHYB010000001.1"/>
</dbReference>
<accession>A0A7W5H1P7</accession>
<keyword evidence="2" id="KW-1185">Reference proteome</keyword>
<protein>
    <submittedName>
        <fullName evidence="1">Uncharacterized protein</fullName>
    </submittedName>
</protein>
<comment type="caution">
    <text evidence="1">The sequence shown here is derived from an EMBL/GenBank/DDBJ whole genome shotgun (WGS) entry which is preliminary data.</text>
</comment>